<dbReference type="AlphaFoldDB" id="A0A968GGV9"/>
<dbReference type="SUPFAM" id="SSF48208">
    <property type="entry name" value="Six-hairpin glycosidases"/>
    <property type="match status" value="1"/>
</dbReference>
<dbReference type="Pfam" id="PF06202">
    <property type="entry name" value="GDE_C"/>
    <property type="match status" value="1"/>
</dbReference>
<dbReference type="InterPro" id="IPR008928">
    <property type="entry name" value="6-hairpin_glycosidase_sf"/>
</dbReference>
<dbReference type="GO" id="GO:0004135">
    <property type="term" value="F:amylo-alpha-1,6-glucosidase activity"/>
    <property type="evidence" value="ECO:0007669"/>
    <property type="project" value="InterPro"/>
</dbReference>
<evidence type="ECO:0000259" key="2">
    <source>
        <dbReference type="Pfam" id="PF12439"/>
    </source>
</evidence>
<accession>A0A968GGV9</accession>
<dbReference type="GO" id="GO:0004134">
    <property type="term" value="F:4-alpha-glucanotransferase activity"/>
    <property type="evidence" value="ECO:0007669"/>
    <property type="project" value="InterPro"/>
</dbReference>
<evidence type="ECO:0000313" key="4">
    <source>
        <dbReference type="Proteomes" id="UP000778951"/>
    </source>
</evidence>
<dbReference type="Proteomes" id="UP000778951">
    <property type="component" value="Unassembled WGS sequence"/>
</dbReference>
<dbReference type="RefSeq" id="WP_167696202.1">
    <property type="nucleotide sequence ID" value="NZ_CP118181.1"/>
</dbReference>
<dbReference type="InterPro" id="IPR012341">
    <property type="entry name" value="6hp_glycosidase-like_sf"/>
</dbReference>
<feature type="domain" description="Glycogen debranching enzyme C-terminal" evidence="1">
    <location>
        <begin position="278"/>
        <end position="642"/>
    </location>
</feature>
<dbReference type="Gene3D" id="1.50.10.10">
    <property type="match status" value="1"/>
</dbReference>
<name>A0A968GGV9_9SPIO</name>
<dbReference type="InterPro" id="IPR024742">
    <property type="entry name" value="Glycogen_debranch_N"/>
</dbReference>
<dbReference type="EMBL" id="JAATLM010000001">
    <property type="protein sequence ID" value="NIZ70092.1"/>
    <property type="molecule type" value="Genomic_DNA"/>
</dbReference>
<keyword evidence="4" id="KW-1185">Reference proteome</keyword>
<protein>
    <submittedName>
        <fullName evidence="3">Amylo-1,6-glucosidase</fullName>
    </submittedName>
</protein>
<evidence type="ECO:0000259" key="1">
    <source>
        <dbReference type="Pfam" id="PF06202"/>
    </source>
</evidence>
<evidence type="ECO:0000313" key="3">
    <source>
        <dbReference type="EMBL" id="NIZ70092.1"/>
    </source>
</evidence>
<dbReference type="InterPro" id="IPR010401">
    <property type="entry name" value="AGL/Gdb1"/>
</dbReference>
<proteinExistence type="predicted"/>
<comment type="caution">
    <text evidence="3">The sequence shown here is derived from an EMBL/GenBank/DDBJ whole genome shotgun (WGS) entry which is preliminary data.</text>
</comment>
<gene>
    <name evidence="3" type="ORF">HCT48_07715</name>
</gene>
<dbReference type="GO" id="GO:0005980">
    <property type="term" value="P:glycogen catabolic process"/>
    <property type="evidence" value="ECO:0007669"/>
    <property type="project" value="InterPro"/>
</dbReference>
<dbReference type="InterPro" id="IPR032790">
    <property type="entry name" value="GDE_C"/>
</dbReference>
<dbReference type="Pfam" id="PF12439">
    <property type="entry name" value="GDE_N"/>
    <property type="match status" value="1"/>
</dbReference>
<organism evidence="3 4">
    <name type="scientific">Entomospira culicis</name>
    <dbReference type="NCBI Taxonomy" id="2719989"/>
    <lineage>
        <taxon>Bacteria</taxon>
        <taxon>Pseudomonadati</taxon>
        <taxon>Spirochaetota</taxon>
        <taxon>Spirochaetia</taxon>
        <taxon>Spirochaetales</taxon>
        <taxon>Spirochaetaceae</taxon>
        <taxon>Entomospira</taxon>
    </lineage>
</organism>
<feature type="domain" description="Glycogen debranching enzyme bacterial and archaeal type N-terminal" evidence="2">
    <location>
        <begin position="21"/>
        <end position="213"/>
    </location>
</feature>
<sequence>MSITLTKINATSLPDLERFNYLVTNGLGGYSSLTLAGSATRGDHALFMASIENPTQRYLLVRRLQEQLTIDGQQCRLQSQSCVNPFESEDGFASFHHFNQTHLPTFTYRSHGVTITKELCMPHGKNQLLVRYRVENPMQMPIQLELTPHYTMRDKNQLLAHNDLSAYRYTPKSLVHNDLLLNLHHNGKEITLPAQWASPLYFAYDARDGRPATTFDAVFHEIRYQTSAPQAEFFVVFALNEDPMLHPDVMIENEISRLNDLLKASALQSDLAHQLVLASDAYIIKKDQDETSIIAGYPFFADWGRDSMIASWGALLTTGRFIEMKSLLRSFARYERRGLIPNLFDPKSGESRYNTIDGALLFIISAYYYYQATEDLRFIRDELLEVIESIVIHYQKGTDYQIGMRSNHLIAGGSGEDQLTWMDVNYQGILPTARQGFAVEINAMWYNSLMILQEFYKLLDRYDALLAVTIQHVQKSFIKTFWSPLRGYLADYVAEDGTVNEQLRPNQLFALALPFPLVDEEIARATLYRIDRSLWTLLGLRTLSPDDPQFKSQHQGSHHDRDMAYHQGTIWPFLTGIYGDALLRYLPKDDPILQHFIQEISLQRHALQEGCIGHIAEIYDGANPTQSRGCFAQGWSVSEVLRIVALLEKNKLL</sequence>
<reference evidence="3" key="1">
    <citation type="submission" date="2020-03" db="EMBL/GenBank/DDBJ databases">
        <title>Spirochaetal bacteria isolated from arthropods constitute a novel genus Entomospira genus novum within the order Spirochaetales.</title>
        <authorList>
            <person name="Grana-Miraglia L."/>
            <person name="Sikutova S."/>
            <person name="Fingerle V."/>
            <person name="Sing A."/>
            <person name="Castillo-Ramirez S."/>
            <person name="Margos G."/>
            <person name="Rudolf I."/>
        </authorList>
    </citation>
    <scope>NUCLEOTIDE SEQUENCE</scope>
    <source>
        <strain evidence="3">BR149</strain>
    </source>
</reference>
<dbReference type="PANTHER" id="PTHR10569">
    <property type="entry name" value="GLYCOGEN DEBRANCHING ENZYME"/>
    <property type="match status" value="1"/>
</dbReference>
<dbReference type="PANTHER" id="PTHR10569:SF2">
    <property type="entry name" value="GLYCOGEN DEBRANCHING ENZYME"/>
    <property type="match status" value="1"/>
</dbReference>